<proteinExistence type="predicted"/>
<dbReference type="InterPro" id="IPR051781">
    <property type="entry name" value="Metallo-dep_Hydrolase"/>
</dbReference>
<evidence type="ECO:0000313" key="2">
    <source>
        <dbReference type="EMBL" id="PAU44698.1"/>
    </source>
</evidence>
<evidence type="ECO:0000313" key="3">
    <source>
        <dbReference type="Proteomes" id="UP000218944"/>
    </source>
</evidence>
<reference evidence="2 3" key="1">
    <citation type="submission" date="2017-08" db="EMBL/GenBank/DDBJ databases">
        <title>Genome sequence of Streptomyces albireticuli NRRL B-1670.</title>
        <authorList>
            <person name="Graham D.E."/>
            <person name="Mahan K.M."/>
            <person name="Klingeman D.M."/>
            <person name="Hettich R.L."/>
            <person name="Parry R.J."/>
            <person name="Spain J.C."/>
        </authorList>
    </citation>
    <scope>NUCLEOTIDE SEQUENCE [LARGE SCALE GENOMIC DNA]</scope>
    <source>
        <strain evidence="2 3">NRRL B-1670</strain>
    </source>
</reference>
<dbReference type="RefSeq" id="WP_095584702.1">
    <property type="nucleotide sequence ID" value="NZ_JAJQQS010000010.1"/>
</dbReference>
<dbReference type="EMBL" id="NSJV01000637">
    <property type="protein sequence ID" value="PAU44698.1"/>
    <property type="molecule type" value="Genomic_DNA"/>
</dbReference>
<organism evidence="2 3">
    <name type="scientific">Streptomyces albireticuli</name>
    <dbReference type="NCBI Taxonomy" id="1940"/>
    <lineage>
        <taxon>Bacteria</taxon>
        <taxon>Bacillati</taxon>
        <taxon>Actinomycetota</taxon>
        <taxon>Actinomycetes</taxon>
        <taxon>Kitasatosporales</taxon>
        <taxon>Streptomycetaceae</taxon>
        <taxon>Streptomyces</taxon>
    </lineage>
</organism>
<sequence>MNQHEPSLALTNALLIDGTGGPVIDGATVVVSGGRIAAAGTGAPVPPHATVVDLEGKAVLPGLIDAHVHLGGLGFRSTPPFGGRAATDDYAAAREGALRYGVTTQRSLGDFLHDSIAVRDGIENGTLAGARVVTSGPSFQVEGGHPNATVWGSEPAAVREGARMPKTAGEAERMVDELAAAGVDLVKIIISNNAIFGPARPELKMPWHLTEAIADAAHARGLRVAAHTETVEDARTAVERGVDDIEHLVLRAEEPQDEAAAEALFALMADRGTYLVPTMVAHQFEAAADGDARTLRYGNHLVRRAYEAGVRLGVGSDAHSPGLHGWKLRDELVMMVHDQGIPAPAALSMATKTNAELLGIADRLGTVEPGKSADLLIVSGDPTQDITAIGRVHQVIRSGRVVFDGEGA</sequence>
<dbReference type="SUPFAM" id="SSF51556">
    <property type="entry name" value="Metallo-dependent hydrolases"/>
    <property type="match status" value="1"/>
</dbReference>
<dbReference type="SUPFAM" id="SSF51338">
    <property type="entry name" value="Composite domain of metallo-dependent hydrolases"/>
    <property type="match status" value="1"/>
</dbReference>
<dbReference type="PANTHER" id="PTHR43135:SF3">
    <property type="entry name" value="ALPHA-D-RIBOSE 1-METHYLPHOSPHONATE 5-TRIPHOSPHATE DIPHOSPHATASE"/>
    <property type="match status" value="1"/>
</dbReference>
<dbReference type="InterPro" id="IPR006680">
    <property type="entry name" value="Amidohydro-rel"/>
</dbReference>
<dbReference type="Pfam" id="PF01979">
    <property type="entry name" value="Amidohydro_1"/>
    <property type="match status" value="1"/>
</dbReference>
<dbReference type="GO" id="GO:0016810">
    <property type="term" value="F:hydrolase activity, acting on carbon-nitrogen (but not peptide) bonds"/>
    <property type="evidence" value="ECO:0007669"/>
    <property type="project" value="InterPro"/>
</dbReference>
<protein>
    <recommendedName>
        <fullName evidence="1">Amidohydrolase-related domain-containing protein</fullName>
    </recommendedName>
</protein>
<accession>A0A2A2CWX0</accession>
<comment type="caution">
    <text evidence="2">The sequence shown here is derived from an EMBL/GenBank/DDBJ whole genome shotgun (WGS) entry which is preliminary data.</text>
</comment>
<dbReference type="Gene3D" id="2.30.40.10">
    <property type="entry name" value="Urease, subunit C, domain 1"/>
    <property type="match status" value="1"/>
</dbReference>
<dbReference type="Proteomes" id="UP000218944">
    <property type="component" value="Unassembled WGS sequence"/>
</dbReference>
<dbReference type="AlphaFoldDB" id="A0A2A2CWX0"/>
<gene>
    <name evidence="2" type="ORF">CK936_33540</name>
</gene>
<dbReference type="InterPro" id="IPR032466">
    <property type="entry name" value="Metal_Hydrolase"/>
</dbReference>
<keyword evidence="3" id="KW-1185">Reference proteome</keyword>
<feature type="domain" description="Amidohydrolase-related" evidence="1">
    <location>
        <begin position="59"/>
        <end position="402"/>
    </location>
</feature>
<evidence type="ECO:0000259" key="1">
    <source>
        <dbReference type="Pfam" id="PF01979"/>
    </source>
</evidence>
<dbReference type="InterPro" id="IPR011059">
    <property type="entry name" value="Metal-dep_hydrolase_composite"/>
</dbReference>
<dbReference type="Gene3D" id="3.20.20.140">
    <property type="entry name" value="Metal-dependent hydrolases"/>
    <property type="match status" value="1"/>
</dbReference>
<name>A0A2A2CWX0_9ACTN</name>
<dbReference type="PANTHER" id="PTHR43135">
    <property type="entry name" value="ALPHA-D-RIBOSE 1-METHYLPHOSPHONATE 5-TRIPHOSPHATE DIPHOSPHATASE"/>
    <property type="match status" value="1"/>
</dbReference>